<feature type="signal peptide" evidence="5">
    <location>
        <begin position="1"/>
        <end position="18"/>
    </location>
</feature>
<dbReference type="GO" id="GO:0003676">
    <property type="term" value="F:nucleic acid binding"/>
    <property type="evidence" value="ECO:0007669"/>
    <property type="project" value="InterPro"/>
</dbReference>
<dbReference type="Gene3D" id="2.40.50.90">
    <property type="match status" value="1"/>
</dbReference>
<gene>
    <name evidence="7" type="ORF">A9Z60_07555</name>
</gene>
<feature type="domain" description="TNase-like" evidence="6">
    <location>
        <begin position="17"/>
        <end position="138"/>
    </location>
</feature>
<feature type="chain" id="PRO_5008611677" description="TNase-like domain-containing protein" evidence="5">
    <location>
        <begin position="19"/>
        <end position="238"/>
    </location>
</feature>
<organism evidence="7 8">
    <name type="scientific">Moraxella nonliquefaciens</name>
    <dbReference type="NCBI Taxonomy" id="478"/>
    <lineage>
        <taxon>Bacteria</taxon>
        <taxon>Pseudomonadati</taxon>
        <taxon>Pseudomonadota</taxon>
        <taxon>Gammaproteobacteria</taxon>
        <taxon>Moraxellales</taxon>
        <taxon>Moraxellaceae</taxon>
        <taxon>Moraxella</taxon>
    </lineage>
</organism>
<dbReference type="GO" id="GO:0016787">
    <property type="term" value="F:hydrolase activity"/>
    <property type="evidence" value="ECO:0007669"/>
    <property type="project" value="UniProtKB-KW"/>
</dbReference>
<evidence type="ECO:0000259" key="6">
    <source>
        <dbReference type="PROSITE" id="PS50830"/>
    </source>
</evidence>
<evidence type="ECO:0000256" key="3">
    <source>
        <dbReference type="ARBA" id="ARBA00022801"/>
    </source>
</evidence>
<dbReference type="PANTHER" id="PTHR12302">
    <property type="entry name" value="EBNA2 BINDING PROTEIN P100"/>
    <property type="match status" value="1"/>
</dbReference>
<dbReference type="Proteomes" id="UP000092671">
    <property type="component" value="Unassembled WGS sequence"/>
</dbReference>
<evidence type="ECO:0000313" key="8">
    <source>
        <dbReference type="Proteomes" id="UP000092671"/>
    </source>
</evidence>
<dbReference type="Pfam" id="PF00565">
    <property type="entry name" value="SNase"/>
    <property type="match status" value="1"/>
</dbReference>
<accession>A0A1B8PKL3</accession>
<dbReference type="PROSITE" id="PS01284">
    <property type="entry name" value="TNASE_2"/>
    <property type="match status" value="1"/>
</dbReference>
<dbReference type="InterPro" id="IPR035437">
    <property type="entry name" value="SNase_OB-fold_sf"/>
</dbReference>
<evidence type="ECO:0000313" key="7">
    <source>
        <dbReference type="EMBL" id="OBX51436.1"/>
    </source>
</evidence>
<keyword evidence="2" id="KW-0255">Endonuclease</keyword>
<dbReference type="SUPFAM" id="SSF50199">
    <property type="entry name" value="Staphylococcal nuclease"/>
    <property type="match status" value="1"/>
</dbReference>
<evidence type="ECO:0000256" key="1">
    <source>
        <dbReference type="ARBA" id="ARBA00022722"/>
    </source>
</evidence>
<feature type="region of interest" description="Disordered" evidence="4">
    <location>
        <begin position="138"/>
        <end position="197"/>
    </location>
</feature>
<dbReference type="InterPro" id="IPR008613">
    <property type="entry name" value="Excalibur_Ca-bd_domain"/>
</dbReference>
<dbReference type="InterPro" id="IPR016071">
    <property type="entry name" value="Staphylococal_nuclease_OB-fold"/>
</dbReference>
<dbReference type="SMART" id="SM00894">
    <property type="entry name" value="Excalibur"/>
    <property type="match status" value="1"/>
</dbReference>
<dbReference type="OrthoDB" id="9805504at2"/>
<dbReference type="PROSITE" id="PS50830">
    <property type="entry name" value="TNASE_3"/>
    <property type="match status" value="1"/>
</dbReference>
<dbReference type="CDD" id="cd00175">
    <property type="entry name" value="SNc"/>
    <property type="match status" value="1"/>
</dbReference>
<reference evidence="7 8" key="1">
    <citation type="submission" date="2016-06" db="EMBL/GenBank/DDBJ databases">
        <title>Draft genome of Moraxella nonliquefaciens CCUG 60284.</title>
        <authorList>
            <person name="Salva-Serra F."/>
            <person name="Engstrom-Jakobsson H."/>
            <person name="Thorell K."/>
            <person name="Gonzales-Siles L."/>
            <person name="Karlsson R."/>
            <person name="Boulund F."/>
            <person name="Engstrand L."/>
            <person name="Kristiansson E."/>
            <person name="Moore E."/>
        </authorList>
    </citation>
    <scope>NUCLEOTIDE SEQUENCE [LARGE SCALE GENOMIC DNA]</scope>
    <source>
        <strain evidence="7 8">CCUG 60284</strain>
    </source>
</reference>
<keyword evidence="1" id="KW-0540">Nuclease</keyword>
<dbReference type="AlphaFoldDB" id="A0A1B8PKL3"/>
<dbReference type="GO" id="GO:0004519">
    <property type="term" value="F:endonuclease activity"/>
    <property type="evidence" value="ECO:0007669"/>
    <property type="project" value="UniProtKB-KW"/>
</dbReference>
<dbReference type="PANTHER" id="PTHR12302:SF3">
    <property type="entry name" value="SERINE_THREONINE-PROTEIN KINASE 31"/>
    <property type="match status" value="1"/>
</dbReference>
<dbReference type="Pfam" id="PF05901">
    <property type="entry name" value="Excalibur"/>
    <property type="match status" value="1"/>
</dbReference>
<evidence type="ECO:0000256" key="5">
    <source>
        <dbReference type="SAM" id="SignalP"/>
    </source>
</evidence>
<proteinExistence type="predicted"/>
<comment type="caution">
    <text evidence="7">The sequence shown here is derived from an EMBL/GenBank/DDBJ whole genome shotgun (WGS) entry which is preliminary data.</text>
</comment>
<sequence length="238" mass="25751">MKKLLIATMLLISTPALATTCKIVGIADGDTATCLTSSKNQIKIRFDQIDAPEKKQAFGTQARQTLSNMIFGKQVTLKIKTTDRYGRTVAEVFVGHTNINKAMVEQGMAWAYREYMTDTDYLRLEGIAKSAKRGLWSHPNPIYPQDFRRGGSSGTTKTKVNISNQISNSGGSSSTDKTKVSTSSQSIKQSKSGGGSCSGIKRTCGAMSSCAEARRALQCGVSSLDRDKDGIPCEKLCR</sequence>
<name>A0A1B8PKL3_MORNO</name>
<dbReference type="InterPro" id="IPR002071">
    <property type="entry name" value="Thermonucl_AS"/>
</dbReference>
<keyword evidence="5" id="KW-0732">Signal</keyword>
<evidence type="ECO:0000256" key="2">
    <source>
        <dbReference type="ARBA" id="ARBA00022759"/>
    </source>
</evidence>
<dbReference type="RefSeq" id="WP_066892660.1">
    <property type="nucleotide sequence ID" value="NZ_JAKREH010000021.1"/>
</dbReference>
<keyword evidence="3" id="KW-0378">Hydrolase</keyword>
<dbReference type="SMART" id="SM00318">
    <property type="entry name" value="SNc"/>
    <property type="match status" value="1"/>
</dbReference>
<feature type="compositionally biased region" description="Low complexity" evidence="4">
    <location>
        <begin position="160"/>
        <end position="191"/>
    </location>
</feature>
<evidence type="ECO:0000256" key="4">
    <source>
        <dbReference type="SAM" id="MobiDB-lite"/>
    </source>
</evidence>
<dbReference type="EMBL" id="LZDN01000006">
    <property type="protein sequence ID" value="OBX51436.1"/>
    <property type="molecule type" value="Genomic_DNA"/>
</dbReference>
<protein>
    <recommendedName>
        <fullName evidence="6">TNase-like domain-containing protein</fullName>
    </recommendedName>
</protein>